<evidence type="ECO:0000259" key="2">
    <source>
        <dbReference type="Pfam" id="PF14695"/>
    </source>
</evidence>
<feature type="compositionally biased region" description="Acidic residues" evidence="1">
    <location>
        <begin position="26"/>
        <end position="35"/>
    </location>
</feature>
<dbReference type="Proteomes" id="UP001623349">
    <property type="component" value="Unassembled WGS sequence"/>
</dbReference>
<protein>
    <submittedName>
        <fullName evidence="3">Protein Lines homolog 1</fullName>
    </submittedName>
</protein>
<feature type="region of interest" description="Disordered" evidence="1">
    <location>
        <begin position="1"/>
        <end position="47"/>
    </location>
</feature>
<organism evidence="3 4">
    <name type="scientific">Apodemus speciosus</name>
    <name type="common">Large Japanese field mouse</name>
    <dbReference type="NCBI Taxonomy" id="105296"/>
    <lineage>
        <taxon>Eukaryota</taxon>
        <taxon>Metazoa</taxon>
        <taxon>Chordata</taxon>
        <taxon>Craniata</taxon>
        <taxon>Vertebrata</taxon>
        <taxon>Euteleostomi</taxon>
        <taxon>Mammalia</taxon>
        <taxon>Eutheria</taxon>
        <taxon>Euarchontoglires</taxon>
        <taxon>Glires</taxon>
        <taxon>Rodentia</taxon>
        <taxon>Myomorpha</taxon>
        <taxon>Muroidea</taxon>
        <taxon>Muridae</taxon>
        <taxon>Murinae</taxon>
        <taxon>Apodemus</taxon>
    </lineage>
</organism>
<sequence>MMPKETRSVPGNGSPSQKPRSLVDYDSSEASEEETTNEHSANSKQTSLCQEMTGEIQGLPRTCKDQKERSLESQSRPLLSAASRSPFSAECGVAPDGTVWEVGLFLRTVKCLEELQDAIYRLQEKNLFPYNPAALLKLLKGVEAKCDNM</sequence>
<dbReference type="PANTHER" id="PTHR16057:SF1">
    <property type="entry name" value="PROTEIN LINES HOMOLOG 1"/>
    <property type="match status" value="1"/>
</dbReference>
<comment type="caution">
    <text evidence="3">The sequence shown here is derived from an EMBL/GenBank/DDBJ whole genome shotgun (WGS) entry which is preliminary data.</text>
</comment>
<accession>A0ABQ0EYS5</accession>
<evidence type="ECO:0000313" key="4">
    <source>
        <dbReference type="Proteomes" id="UP001623349"/>
    </source>
</evidence>
<dbReference type="Pfam" id="PF14695">
    <property type="entry name" value="LINES_C"/>
    <property type="match status" value="1"/>
</dbReference>
<gene>
    <name evidence="3" type="ORF">APTSU1_000742800</name>
</gene>
<feature type="compositionally biased region" description="Polar residues" evidence="1">
    <location>
        <begin position="72"/>
        <end position="86"/>
    </location>
</feature>
<feature type="domain" description="Protein Lines C-terminal" evidence="2">
    <location>
        <begin position="108"/>
        <end position="144"/>
    </location>
</feature>
<dbReference type="PANTHER" id="PTHR16057">
    <property type="entry name" value="WINS1, 2 PROTEIN"/>
    <property type="match status" value="1"/>
</dbReference>
<feature type="compositionally biased region" description="Polar residues" evidence="1">
    <location>
        <begin position="9"/>
        <end position="19"/>
    </location>
</feature>
<dbReference type="EMBL" id="BAAFST010000007">
    <property type="protein sequence ID" value="GAB1292197.1"/>
    <property type="molecule type" value="Genomic_DNA"/>
</dbReference>
<keyword evidence="4" id="KW-1185">Reference proteome</keyword>
<reference evidence="3 4" key="1">
    <citation type="submission" date="2024-08" db="EMBL/GenBank/DDBJ databases">
        <title>The draft genome of Apodemus speciosus.</title>
        <authorList>
            <person name="Nabeshima K."/>
            <person name="Suzuki S."/>
            <person name="Onuma M."/>
        </authorList>
    </citation>
    <scope>NUCLEOTIDE SEQUENCE [LARGE SCALE GENOMIC DNA]</scope>
    <source>
        <strain evidence="3">IB14-021</strain>
    </source>
</reference>
<evidence type="ECO:0000313" key="3">
    <source>
        <dbReference type="EMBL" id="GAB1292197.1"/>
    </source>
</evidence>
<proteinExistence type="predicted"/>
<evidence type="ECO:0000256" key="1">
    <source>
        <dbReference type="SAM" id="MobiDB-lite"/>
    </source>
</evidence>
<dbReference type="InterPro" id="IPR024875">
    <property type="entry name" value="Protein_Lines"/>
</dbReference>
<dbReference type="InterPro" id="IPR029415">
    <property type="entry name" value="Lines_C"/>
</dbReference>
<name>A0ABQ0EYS5_APOSI</name>
<feature type="compositionally biased region" description="Basic and acidic residues" evidence="1">
    <location>
        <begin position="62"/>
        <end position="71"/>
    </location>
</feature>
<feature type="region of interest" description="Disordered" evidence="1">
    <location>
        <begin position="60"/>
        <end position="86"/>
    </location>
</feature>